<dbReference type="EMBL" id="KV454434">
    <property type="protein sequence ID" value="ODQ78667.1"/>
    <property type="molecule type" value="Genomic_DNA"/>
</dbReference>
<keyword evidence="3" id="KW-1185">Reference proteome</keyword>
<dbReference type="InterPro" id="IPR052848">
    <property type="entry name" value="CHCH_domain-containing_protein"/>
</dbReference>
<name>A0A1E3QNW1_9ASCO</name>
<dbReference type="RefSeq" id="XP_018983995.1">
    <property type="nucleotide sequence ID" value="XM_019131899.1"/>
</dbReference>
<feature type="domain" description="IMS import disulfide relay-system CHCH-CHCH-like Cx9C" evidence="1">
    <location>
        <begin position="10"/>
        <end position="53"/>
    </location>
</feature>
<evidence type="ECO:0000313" key="3">
    <source>
        <dbReference type="Proteomes" id="UP000094336"/>
    </source>
</evidence>
<evidence type="ECO:0000259" key="1">
    <source>
        <dbReference type="Pfam" id="PF16860"/>
    </source>
</evidence>
<dbReference type="Gene3D" id="1.10.287.2900">
    <property type="match status" value="2"/>
</dbReference>
<dbReference type="PANTHER" id="PTHR47106">
    <property type="entry name" value="COILED-COIL-HELIX-COILED-COIL-HELIX DOMAIN-CONTAINING PROTEIN 5"/>
    <property type="match status" value="1"/>
</dbReference>
<dbReference type="AlphaFoldDB" id="A0A1E3QNW1"/>
<sequence>MAAFLDQILLEDIAKNCPQQFISFQQCMSNTGGDIRPCLDLQKNLAACIKTEVPALQRIQTDCKDKLLGYESCLKKNMGDVQQCADGLTELRECATGTFSKEELNGAFNTLK</sequence>
<dbReference type="InterPro" id="IPR031731">
    <property type="entry name" value="CX9C"/>
</dbReference>
<gene>
    <name evidence="2" type="ORF">BABINDRAFT_38966</name>
</gene>
<dbReference type="GO" id="GO:0045333">
    <property type="term" value="P:cellular respiration"/>
    <property type="evidence" value="ECO:0007669"/>
    <property type="project" value="TreeGrafter"/>
</dbReference>
<dbReference type="Proteomes" id="UP000094336">
    <property type="component" value="Unassembled WGS sequence"/>
</dbReference>
<organism evidence="2 3">
    <name type="scientific">Babjeviella inositovora NRRL Y-12698</name>
    <dbReference type="NCBI Taxonomy" id="984486"/>
    <lineage>
        <taxon>Eukaryota</taxon>
        <taxon>Fungi</taxon>
        <taxon>Dikarya</taxon>
        <taxon>Ascomycota</taxon>
        <taxon>Saccharomycotina</taxon>
        <taxon>Pichiomycetes</taxon>
        <taxon>Serinales incertae sedis</taxon>
        <taxon>Babjeviella</taxon>
    </lineage>
</organism>
<reference evidence="3" key="1">
    <citation type="submission" date="2016-05" db="EMBL/GenBank/DDBJ databases">
        <title>Comparative genomics of biotechnologically important yeasts.</title>
        <authorList>
            <consortium name="DOE Joint Genome Institute"/>
            <person name="Riley R."/>
            <person name="Haridas S."/>
            <person name="Wolfe K.H."/>
            <person name="Lopes M.R."/>
            <person name="Hittinger C.T."/>
            <person name="Goker M."/>
            <person name="Salamov A."/>
            <person name="Wisecaver J."/>
            <person name="Long T.M."/>
            <person name="Aerts A.L."/>
            <person name="Barry K."/>
            <person name="Choi C."/>
            <person name="Clum A."/>
            <person name="Coughlan A.Y."/>
            <person name="Deshpande S."/>
            <person name="Douglass A.P."/>
            <person name="Hanson S.J."/>
            <person name="Klenk H.-P."/>
            <person name="Labutti K."/>
            <person name="Lapidus A."/>
            <person name="Lindquist E."/>
            <person name="Lipzen A."/>
            <person name="Meier-Kolthoff J.P."/>
            <person name="Ohm R.A."/>
            <person name="Otillar R.P."/>
            <person name="Pangilinan J."/>
            <person name="Peng Y."/>
            <person name="Rokas A."/>
            <person name="Rosa C.A."/>
            <person name="Scheuner C."/>
            <person name="Sibirny A.A."/>
            <person name="Slot J.C."/>
            <person name="Stielow J.B."/>
            <person name="Sun H."/>
            <person name="Kurtzman C.P."/>
            <person name="Blackwell M."/>
            <person name="Grigoriev I.V."/>
            <person name="Jeffries T.W."/>
        </authorList>
    </citation>
    <scope>NUCLEOTIDE SEQUENCE [LARGE SCALE GENOMIC DNA]</scope>
    <source>
        <strain evidence="3">NRRL Y-12698</strain>
    </source>
</reference>
<dbReference type="PROSITE" id="PS51808">
    <property type="entry name" value="CHCH"/>
    <property type="match status" value="1"/>
</dbReference>
<protein>
    <recommendedName>
        <fullName evidence="1">IMS import disulfide relay-system CHCH-CHCH-like Cx9C domain-containing protein</fullName>
    </recommendedName>
</protein>
<proteinExistence type="predicted"/>
<dbReference type="OrthoDB" id="276296at2759"/>
<dbReference type="PANTHER" id="PTHR47106:SF1">
    <property type="entry name" value="COILED-COIL-HELIX-COILED-COIL-HELIX DOMAIN-CONTAINING PROTEIN 5"/>
    <property type="match status" value="1"/>
</dbReference>
<accession>A0A1E3QNW1</accession>
<dbReference type="Pfam" id="PF16860">
    <property type="entry name" value="CX9C"/>
    <property type="match status" value="1"/>
</dbReference>
<dbReference type="GeneID" id="30149752"/>
<dbReference type="GO" id="GO:0005758">
    <property type="term" value="C:mitochondrial intermembrane space"/>
    <property type="evidence" value="ECO:0007669"/>
    <property type="project" value="TreeGrafter"/>
</dbReference>
<evidence type="ECO:0000313" key="2">
    <source>
        <dbReference type="EMBL" id="ODQ78667.1"/>
    </source>
</evidence>